<dbReference type="PANTHER" id="PTHR24095">
    <property type="entry name" value="ACETYL-COENZYME A SYNTHETASE"/>
    <property type="match status" value="1"/>
</dbReference>
<dbReference type="InterPro" id="IPR000873">
    <property type="entry name" value="AMP-dep_synth/lig_dom"/>
</dbReference>
<dbReference type="GO" id="GO:0006085">
    <property type="term" value="P:acetyl-CoA biosynthetic process"/>
    <property type="evidence" value="ECO:0007669"/>
    <property type="project" value="TreeGrafter"/>
</dbReference>
<dbReference type="EMBL" id="FORY01000018">
    <property type="protein sequence ID" value="SFJ99951.1"/>
    <property type="molecule type" value="Genomic_DNA"/>
</dbReference>
<dbReference type="GO" id="GO:0003987">
    <property type="term" value="F:acetate-CoA ligase activity"/>
    <property type="evidence" value="ECO:0007669"/>
    <property type="project" value="TreeGrafter"/>
</dbReference>
<feature type="non-terminal residue" evidence="5">
    <location>
        <position position="154"/>
    </location>
</feature>
<evidence type="ECO:0000256" key="1">
    <source>
        <dbReference type="ARBA" id="ARBA00006432"/>
    </source>
</evidence>
<evidence type="ECO:0000256" key="2">
    <source>
        <dbReference type="ARBA" id="ARBA00022990"/>
    </source>
</evidence>
<feature type="domain" description="AMP-dependent synthetase/ligase" evidence="3">
    <location>
        <begin position="83"/>
        <end position="154"/>
    </location>
</feature>
<dbReference type="SUPFAM" id="SSF56801">
    <property type="entry name" value="Acetyl-CoA synthetase-like"/>
    <property type="match status" value="1"/>
</dbReference>
<keyword evidence="6" id="KW-1185">Reference proteome</keyword>
<feature type="domain" description="Acetyl-coenzyme A synthetase N-terminal" evidence="4">
    <location>
        <begin position="23"/>
        <end position="80"/>
    </location>
</feature>
<dbReference type="PANTHER" id="PTHR24095:SF14">
    <property type="entry name" value="ACETYL-COENZYME A SYNTHETASE 1"/>
    <property type="match status" value="1"/>
</dbReference>
<dbReference type="RefSeq" id="WP_139222520.1">
    <property type="nucleotide sequence ID" value="NZ_FORY01000018.1"/>
</dbReference>
<dbReference type="InterPro" id="IPR042099">
    <property type="entry name" value="ANL_N_sf"/>
</dbReference>
<evidence type="ECO:0000313" key="6">
    <source>
        <dbReference type="Proteomes" id="UP000183299"/>
    </source>
</evidence>
<dbReference type="Pfam" id="PF00501">
    <property type="entry name" value="AMP-binding"/>
    <property type="match status" value="1"/>
</dbReference>
<comment type="similarity">
    <text evidence="1">Belongs to the ATP-dependent AMP-binding enzyme family.</text>
</comment>
<keyword evidence="2" id="KW-0007">Acetylation</keyword>
<dbReference type="STRING" id="576117.SAMN04488138_11849"/>
<accession>A0A1I3W0I3</accession>
<dbReference type="Gene3D" id="3.40.50.12780">
    <property type="entry name" value="N-terminal domain of ligase-like"/>
    <property type="match status" value="1"/>
</dbReference>
<name>A0A1I3W0I3_9RHOB</name>
<dbReference type="InterPro" id="IPR032387">
    <property type="entry name" value="ACAS_N"/>
</dbReference>
<dbReference type="Proteomes" id="UP000183299">
    <property type="component" value="Unassembled WGS sequence"/>
</dbReference>
<evidence type="ECO:0000259" key="3">
    <source>
        <dbReference type="Pfam" id="PF00501"/>
    </source>
</evidence>
<organism evidence="5 6">
    <name type="scientific">Celeribacter halophilus</name>
    <dbReference type="NCBI Taxonomy" id="576117"/>
    <lineage>
        <taxon>Bacteria</taxon>
        <taxon>Pseudomonadati</taxon>
        <taxon>Pseudomonadota</taxon>
        <taxon>Alphaproteobacteria</taxon>
        <taxon>Rhodobacterales</taxon>
        <taxon>Roseobacteraceae</taxon>
        <taxon>Celeribacter</taxon>
    </lineage>
</organism>
<gene>
    <name evidence="5" type="ORF">SAMN04488138_11849</name>
</gene>
<dbReference type="AlphaFoldDB" id="A0A1I3W0I3"/>
<dbReference type="OrthoDB" id="9803968at2"/>
<sequence length="154" mass="17581">MTDTSYPPSEDFAAQALISASDYEDMYTRSVEDPVSFWAEQGKILDWIEPYTQVKKTCFDFGRVDIKWYEDGVLNVSANCIDRHLAKRSLQTAIIFEPDDPNEPARHITYKELSDKVNRMANVLLSQGVMRGDRVVIYMPMIPEAAYAMLACAR</sequence>
<reference evidence="5 6" key="1">
    <citation type="submission" date="2016-10" db="EMBL/GenBank/DDBJ databases">
        <authorList>
            <person name="de Groot N.N."/>
        </authorList>
    </citation>
    <scope>NUCLEOTIDE SEQUENCE [LARGE SCALE GENOMIC DNA]</scope>
    <source>
        <strain evidence="5 6">CGMCC 1.8891</strain>
    </source>
</reference>
<protein>
    <submittedName>
        <fullName evidence="5">AMP-binding enzyme</fullName>
    </submittedName>
</protein>
<proteinExistence type="inferred from homology"/>
<dbReference type="Pfam" id="PF16177">
    <property type="entry name" value="ACAS_N"/>
    <property type="match status" value="1"/>
</dbReference>
<dbReference type="GO" id="GO:0005829">
    <property type="term" value="C:cytosol"/>
    <property type="evidence" value="ECO:0007669"/>
    <property type="project" value="TreeGrafter"/>
</dbReference>
<evidence type="ECO:0000259" key="4">
    <source>
        <dbReference type="Pfam" id="PF16177"/>
    </source>
</evidence>
<evidence type="ECO:0000313" key="5">
    <source>
        <dbReference type="EMBL" id="SFJ99951.1"/>
    </source>
</evidence>